<dbReference type="EMBL" id="UETB01000013">
    <property type="protein sequence ID" value="SSA45456.1"/>
    <property type="molecule type" value="Genomic_DNA"/>
</dbReference>
<evidence type="ECO:0000256" key="2">
    <source>
        <dbReference type="ARBA" id="ARBA00006024"/>
    </source>
</evidence>
<proteinExistence type="inferred from homology"/>
<dbReference type="Gene3D" id="3.40.1110.10">
    <property type="entry name" value="Calcium-transporting ATPase, cytoplasmic domain N"/>
    <property type="match status" value="1"/>
</dbReference>
<dbReference type="FunFam" id="2.70.150.10:FF:000002">
    <property type="entry name" value="Copper-transporting ATPase 1, putative"/>
    <property type="match status" value="1"/>
</dbReference>
<evidence type="ECO:0000256" key="3">
    <source>
        <dbReference type="ARBA" id="ARBA00022692"/>
    </source>
</evidence>
<dbReference type="GO" id="GO:0016887">
    <property type="term" value="F:ATP hydrolysis activity"/>
    <property type="evidence" value="ECO:0007669"/>
    <property type="project" value="InterPro"/>
</dbReference>
<keyword evidence="6 8" id="KW-1133">Transmembrane helix</keyword>
<organism evidence="11 12">
    <name type="scientific">Georgenia satyanarayanai</name>
    <dbReference type="NCBI Taxonomy" id="860221"/>
    <lineage>
        <taxon>Bacteria</taxon>
        <taxon>Bacillati</taxon>
        <taxon>Actinomycetota</taxon>
        <taxon>Actinomycetes</taxon>
        <taxon>Micrococcales</taxon>
        <taxon>Bogoriellaceae</taxon>
        <taxon>Georgenia</taxon>
    </lineage>
</organism>
<feature type="region of interest" description="Disordered" evidence="9">
    <location>
        <begin position="639"/>
        <end position="660"/>
    </location>
</feature>
<evidence type="ECO:0000256" key="9">
    <source>
        <dbReference type="SAM" id="MobiDB-lite"/>
    </source>
</evidence>
<dbReference type="SFLD" id="SFLDS00003">
    <property type="entry name" value="Haloacid_Dehalogenase"/>
    <property type="match status" value="1"/>
</dbReference>
<dbReference type="Proteomes" id="UP000250222">
    <property type="component" value="Unassembled WGS sequence"/>
</dbReference>
<keyword evidence="3 8" id="KW-0812">Transmembrane</keyword>
<keyword evidence="5" id="KW-1278">Translocase</keyword>
<dbReference type="PANTHER" id="PTHR48085:SF5">
    <property type="entry name" value="CADMIUM_ZINC-TRANSPORTING ATPASE HMA4-RELATED"/>
    <property type="match status" value="1"/>
</dbReference>
<evidence type="ECO:0000313" key="12">
    <source>
        <dbReference type="Proteomes" id="UP000250222"/>
    </source>
</evidence>
<dbReference type="InterPro" id="IPR051014">
    <property type="entry name" value="Cation_Transport_ATPase_IB"/>
</dbReference>
<comment type="similarity">
    <text evidence="2 8">Belongs to the cation transport ATPase (P-type) (TC 3.A.3) family. Type IB subfamily.</text>
</comment>
<evidence type="ECO:0000256" key="6">
    <source>
        <dbReference type="ARBA" id="ARBA00022989"/>
    </source>
</evidence>
<dbReference type="InterPro" id="IPR044492">
    <property type="entry name" value="P_typ_ATPase_HD_dom"/>
</dbReference>
<reference evidence="11 12" key="1">
    <citation type="submission" date="2016-10" db="EMBL/GenBank/DDBJ databases">
        <authorList>
            <person name="Cai Z."/>
        </authorList>
    </citation>
    <scope>NUCLEOTIDE SEQUENCE [LARGE SCALE GENOMIC DNA]</scope>
    <source>
        <strain evidence="11 12">CGMCC 1.10826</strain>
    </source>
</reference>
<evidence type="ECO:0000313" key="11">
    <source>
        <dbReference type="EMBL" id="SSA45456.1"/>
    </source>
</evidence>
<dbReference type="InterPro" id="IPR018303">
    <property type="entry name" value="ATPase_P-typ_P_site"/>
</dbReference>
<keyword evidence="4 8" id="KW-0479">Metal-binding</keyword>
<dbReference type="InterPro" id="IPR036412">
    <property type="entry name" value="HAD-like_sf"/>
</dbReference>
<dbReference type="SFLD" id="SFLDF00027">
    <property type="entry name" value="p-type_atpase"/>
    <property type="match status" value="1"/>
</dbReference>
<keyword evidence="12" id="KW-1185">Reference proteome</keyword>
<keyword evidence="8" id="KW-0547">Nucleotide-binding</keyword>
<dbReference type="NCBIfam" id="TIGR01525">
    <property type="entry name" value="ATPase-IB_hvy"/>
    <property type="match status" value="1"/>
</dbReference>
<dbReference type="Gene3D" id="3.40.50.1000">
    <property type="entry name" value="HAD superfamily/HAD-like"/>
    <property type="match status" value="1"/>
</dbReference>
<dbReference type="SUPFAM" id="SSF81653">
    <property type="entry name" value="Calcium ATPase, transduction domain A"/>
    <property type="match status" value="1"/>
</dbReference>
<dbReference type="SFLD" id="SFLDG00002">
    <property type="entry name" value="C1.7:_P-type_atpase_like"/>
    <property type="match status" value="1"/>
</dbReference>
<name>A0A2Y9AN22_9MICO</name>
<dbReference type="Pfam" id="PF00122">
    <property type="entry name" value="E1-E2_ATPase"/>
    <property type="match status" value="1"/>
</dbReference>
<dbReference type="RefSeq" id="WP_110853346.1">
    <property type="nucleotide sequence ID" value="NZ_QKLZ01000013.1"/>
</dbReference>
<keyword evidence="8" id="KW-1003">Cell membrane</keyword>
<dbReference type="GO" id="GO:0005886">
    <property type="term" value="C:plasma membrane"/>
    <property type="evidence" value="ECO:0007669"/>
    <property type="project" value="UniProtKB-SubCell"/>
</dbReference>
<dbReference type="OrthoDB" id="7059309at2"/>
<feature type="transmembrane region" description="Helical" evidence="8">
    <location>
        <begin position="276"/>
        <end position="302"/>
    </location>
</feature>
<dbReference type="InterPro" id="IPR027256">
    <property type="entry name" value="P-typ_ATPase_IB"/>
</dbReference>
<feature type="domain" description="P-type ATPase A" evidence="10">
    <location>
        <begin position="137"/>
        <end position="236"/>
    </location>
</feature>
<dbReference type="PRINTS" id="PR00119">
    <property type="entry name" value="CATATPASE"/>
</dbReference>
<evidence type="ECO:0000256" key="4">
    <source>
        <dbReference type="ARBA" id="ARBA00022723"/>
    </source>
</evidence>
<evidence type="ECO:0000256" key="7">
    <source>
        <dbReference type="ARBA" id="ARBA00023136"/>
    </source>
</evidence>
<dbReference type="SUPFAM" id="SSF81665">
    <property type="entry name" value="Calcium ATPase, transmembrane domain M"/>
    <property type="match status" value="1"/>
</dbReference>
<dbReference type="GO" id="GO:0019829">
    <property type="term" value="F:ATPase-coupled monoatomic cation transmembrane transporter activity"/>
    <property type="evidence" value="ECO:0007669"/>
    <property type="project" value="InterPro"/>
</dbReference>
<dbReference type="InterPro" id="IPR023299">
    <property type="entry name" value="ATPase_P-typ_cyto_dom_N"/>
</dbReference>
<evidence type="ECO:0000256" key="1">
    <source>
        <dbReference type="ARBA" id="ARBA00004651"/>
    </source>
</evidence>
<dbReference type="PROSITE" id="PS00154">
    <property type="entry name" value="ATPASE_E1_E2"/>
    <property type="match status" value="1"/>
</dbReference>
<dbReference type="SUPFAM" id="SSF56784">
    <property type="entry name" value="HAD-like"/>
    <property type="match status" value="1"/>
</dbReference>
<dbReference type="GO" id="GO:0046872">
    <property type="term" value="F:metal ion binding"/>
    <property type="evidence" value="ECO:0007669"/>
    <property type="project" value="UniProtKB-KW"/>
</dbReference>
<feature type="transmembrane region" description="Helical" evidence="8">
    <location>
        <begin position="613"/>
        <end position="631"/>
    </location>
</feature>
<protein>
    <submittedName>
        <fullName evidence="11">Cd2+/Zn2+-exporting ATPase</fullName>
    </submittedName>
</protein>
<feature type="transmembrane region" description="Helical" evidence="8">
    <location>
        <begin position="589"/>
        <end position="607"/>
    </location>
</feature>
<dbReference type="Gene3D" id="2.70.150.10">
    <property type="entry name" value="Calcium-transporting ATPase, cytoplasmic transduction domain A"/>
    <property type="match status" value="1"/>
</dbReference>
<dbReference type="NCBIfam" id="TIGR01494">
    <property type="entry name" value="ATPase_P-type"/>
    <property type="match status" value="2"/>
</dbReference>
<comment type="subcellular location">
    <subcellularLocation>
        <location evidence="1">Cell membrane</location>
        <topology evidence="1">Multi-pass membrane protein</topology>
    </subcellularLocation>
</comment>
<dbReference type="PANTHER" id="PTHR48085">
    <property type="entry name" value="CADMIUM/ZINC-TRANSPORTING ATPASE HMA2-RELATED"/>
    <property type="match status" value="1"/>
</dbReference>
<gene>
    <name evidence="11" type="ORF">SAMN05216184_11357</name>
</gene>
<keyword evidence="8" id="KW-0067">ATP-binding</keyword>
<feature type="compositionally biased region" description="Low complexity" evidence="9">
    <location>
        <begin position="641"/>
        <end position="660"/>
    </location>
</feature>
<dbReference type="InterPro" id="IPR023298">
    <property type="entry name" value="ATPase_P-typ_TM_dom_sf"/>
</dbReference>
<dbReference type="AlphaFoldDB" id="A0A2Y9AN22"/>
<dbReference type="InterPro" id="IPR001757">
    <property type="entry name" value="P_typ_ATPase"/>
</dbReference>
<dbReference type="InterPro" id="IPR023214">
    <property type="entry name" value="HAD_sf"/>
</dbReference>
<dbReference type="CDD" id="cd02079">
    <property type="entry name" value="P-type_ATPase_HM"/>
    <property type="match status" value="1"/>
</dbReference>
<feature type="transmembrane region" description="Helical" evidence="8">
    <location>
        <begin position="52"/>
        <end position="71"/>
    </location>
</feature>
<evidence type="ECO:0000259" key="10">
    <source>
        <dbReference type="Pfam" id="PF00122"/>
    </source>
</evidence>
<keyword evidence="7 8" id="KW-0472">Membrane</keyword>
<dbReference type="GO" id="GO:0005524">
    <property type="term" value="F:ATP binding"/>
    <property type="evidence" value="ECO:0007669"/>
    <property type="project" value="UniProtKB-UniRule"/>
</dbReference>
<evidence type="ECO:0000256" key="8">
    <source>
        <dbReference type="RuleBase" id="RU362081"/>
    </source>
</evidence>
<sequence length="660" mass="66965">MNVLTRWSRTPGAAPAAAGALIAAAAVASFSAGVNPFSSSHAGGGAGTTAALTASHVLMTTAAVVAGLPILLRAVRALHHRTVAIDLLVSVAAIGALVIGEVWEAAAVTFLFSVGHALEAGTMNRTRSALAELVAAAPDVAVVLRDGKQVEVSSVEVAPGETVLVKNGAQVPVDGVVTGGAAALVEASITGESMPVEKTEGDLVFAGTVSSGGVLQVRATGVGADTTLARIIHRVEEAQDAKARSQTFLERFSAWYTPAIIVLALTTTLVTGDVVLALTLLVIGCPGALVISIPVAIVAGVGRGARDGVLIKGGEHLEVSARIDTVALDKTGTLTEGRPHLTDVVVLAPGLSRADVLTWAARAEAGSEHPLARPVIDTASAEGLPVNGLPERTDPVPGKGIVATLDGHRVAVGNLPLLTDEGITDDRGAAAEVDRLAGLGRTPMVVTLDGDVVGVVAVADRVRAEAREMVVRLHDAGITRVVMLTGDNRRVAEAVAVDVGVDEVRAELLPEDKVAAVMELQADGRVVAMVGDGVNDAPALATAEIGIAMGAAGTGVAIETADIALMNDDLLRVPLALSLARRTVSVMRLNISIALATVGVLLAGVLAGGVTMAVGMLVHQASVLAVILNAMRLLRRRDDGAGTTTAPRTARVTTTQAQPV</sequence>
<accession>A0A2Y9AN22</accession>
<evidence type="ECO:0000256" key="5">
    <source>
        <dbReference type="ARBA" id="ARBA00022967"/>
    </source>
</evidence>
<dbReference type="InterPro" id="IPR059000">
    <property type="entry name" value="ATPase_P-type_domA"/>
</dbReference>
<dbReference type="InterPro" id="IPR008250">
    <property type="entry name" value="ATPase_P-typ_transduc_dom_A_sf"/>
</dbReference>
<dbReference type="Pfam" id="PF00702">
    <property type="entry name" value="Hydrolase"/>
    <property type="match status" value="1"/>
</dbReference>
<feature type="transmembrane region" description="Helical" evidence="8">
    <location>
        <begin position="252"/>
        <end position="270"/>
    </location>
</feature>